<dbReference type="AlphaFoldDB" id="A0A151A9E6"/>
<gene>
    <name evidence="1" type="ORF">HAPAU_37550</name>
</gene>
<dbReference type="PATRIC" id="fig|1008153.3.peg.4003"/>
<proteinExistence type="predicted"/>
<keyword evidence="2" id="KW-1185">Reference proteome</keyword>
<evidence type="ECO:0000313" key="1">
    <source>
        <dbReference type="EMBL" id="KYH24112.1"/>
    </source>
</evidence>
<evidence type="ECO:0000313" key="2">
    <source>
        <dbReference type="Proteomes" id="UP000075321"/>
    </source>
</evidence>
<protein>
    <submittedName>
        <fullName evidence="1">Uncharacterized protein</fullName>
    </submittedName>
</protein>
<dbReference type="EMBL" id="LTAZ01000016">
    <property type="protein sequence ID" value="KYH24112.1"/>
    <property type="molecule type" value="Genomic_DNA"/>
</dbReference>
<dbReference type="Proteomes" id="UP000075321">
    <property type="component" value="Unassembled WGS sequence"/>
</dbReference>
<comment type="caution">
    <text evidence="1">The sequence shown here is derived from an EMBL/GenBank/DDBJ whole genome shotgun (WGS) entry which is preliminary data.</text>
</comment>
<reference evidence="1 2" key="1">
    <citation type="submission" date="2016-02" db="EMBL/GenBank/DDBJ databases">
        <title>Genome sequence of Halalkalicoccus paucihalophilus DSM 24557.</title>
        <authorList>
            <person name="Poehlein A."/>
            <person name="Daniel R."/>
        </authorList>
    </citation>
    <scope>NUCLEOTIDE SEQUENCE [LARGE SCALE GENOMIC DNA]</scope>
    <source>
        <strain evidence="1 2">DSM 24557</strain>
    </source>
</reference>
<sequence>MLALAGYLVHDVHEEMPLILLDSLEAIDSERIAQLVEYLEEYASYIVVALLSEDADALDDEYQRITAI</sequence>
<organism evidence="1 2">
    <name type="scientific">Halalkalicoccus paucihalophilus</name>
    <dbReference type="NCBI Taxonomy" id="1008153"/>
    <lineage>
        <taxon>Archaea</taxon>
        <taxon>Methanobacteriati</taxon>
        <taxon>Methanobacteriota</taxon>
        <taxon>Stenosarchaea group</taxon>
        <taxon>Halobacteria</taxon>
        <taxon>Halobacteriales</taxon>
        <taxon>Halococcaceae</taxon>
        <taxon>Halalkalicoccus</taxon>
    </lineage>
</organism>
<name>A0A151A9E6_9EURY</name>
<accession>A0A151A9E6</accession>